<name>A0A285R6Q2_9SPHN</name>
<keyword evidence="3" id="KW-1185">Reference proteome</keyword>
<dbReference type="Gene3D" id="3.60.15.10">
    <property type="entry name" value="Ribonuclease Z/Hydroxyacylglutathione hydrolase-like"/>
    <property type="match status" value="1"/>
</dbReference>
<dbReference type="InterPro" id="IPR024884">
    <property type="entry name" value="NAPE-PLD"/>
</dbReference>
<dbReference type="PIRSF" id="PIRSF038896">
    <property type="entry name" value="NAPE-PLD"/>
    <property type="match status" value="1"/>
</dbReference>
<dbReference type="InterPro" id="IPR001279">
    <property type="entry name" value="Metallo-B-lactamas"/>
</dbReference>
<dbReference type="EMBL" id="OBMI01000003">
    <property type="protein sequence ID" value="SOB88052.1"/>
    <property type="molecule type" value="Genomic_DNA"/>
</dbReference>
<gene>
    <name evidence="2" type="ORF">SAMN06297144_3190</name>
</gene>
<dbReference type="PANTHER" id="PTHR15032">
    <property type="entry name" value="N-ACYL-PHOSPHATIDYLETHANOLAMINE-HYDROLYZING PHOSPHOLIPASE D"/>
    <property type="match status" value="1"/>
</dbReference>
<evidence type="ECO:0000313" key="3">
    <source>
        <dbReference type="Proteomes" id="UP000219494"/>
    </source>
</evidence>
<dbReference type="GO" id="GO:0070290">
    <property type="term" value="F:N-acylphosphatidylethanolamine-specific phospholipase D activity"/>
    <property type="evidence" value="ECO:0007669"/>
    <property type="project" value="InterPro"/>
</dbReference>
<dbReference type="RefSeq" id="WP_097065118.1">
    <property type="nucleotide sequence ID" value="NZ_OBMI01000003.1"/>
</dbReference>
<protein>
    <submittedName>
        <fullName evidence="2">L-ascorbate metabolism protein UlaG, beta-lactamase superfamily</fullName>
    </submittedName>
</protein>
<reference evidence="2 3" key="1">
    <citation type="submission" date="2017-07" db="EMBL/GenBank/DDBJ databases">
        <authorList>
            <person name="Sun Z.S."/>
            <person name="Albrecht U."/>
            <person name="Echele G."/>
            <person name="Lee C.C."/>
        </authorList>
    </citation>
    <scope>NUCLEOTIDE SEQUENCE [LARGE SCALE GENOMIC DNA]</scope>
    <source>
        <strain evidence="2 3">CGMCC 1.12672</strain>
    </source>
</reference>
<evidence type="ECO:0000259" key="1">
    <source>
        <dbReference type="Pfam" id="PF12706"/>
    </source>
</evidence>
<dbReference type="AlphaFoldDB" id="A0A285R6Q2"/>
<sequence length="330" mass="35899">MARNRYYQGLPTDHFDGVRFFNPGQPSTDRGLTAMLRWKLAGGAAKWPTSVPVTPAKPEARVTGPRIIMVGHASLLIQSAGRNILTDPVWSERASPFAFAGPKRVTAPGIAFEDLPPIDAVLLSHCHYDHLDVATLRRLQADHAPLMAMPLGNDAIVRAAVPEARCIVGDWWDRMSLGEGIATTLTPAYHWANRWPTDVRMALWAGHHLTTPAGSIWFAGDTGYGDGVIFREMRERLGGPDVALIPIGAYEPRWFMSAQHVNPAEAVRIFKDVDAGQALGIHWGTFQLTDEARDAPRLALASALSAAGLPPRRFMAAQPGTVHDFEPAGG</sequence>
<dbReference type="Pfam" id="PF12706">
    <property type="entry name" value="Lactamase_B_2"/>
    <property type="match status" value="1"/>
</dbReference>
<dbReference type="OrthoDB" id="9805728at2"/>
<feature type="domain" description="Metallo-beta-lactamase" evidence="1">
    <location>
        <begin position="82"/>
        <end position="283"/>
    </location>
</feature>
<dbReference type="SUPFAM" id="SSF56281">
    <property type="entry name" value="Metallo-hydrolase/oxidoreductase"/>
    <property type="match status" value="1"/>
</dbReference>
<evidence type="ECO:0000313" key="2">
    <source>
        <dbReference type="EMBL" id="SOB88052.1"/>
    </source>
</evidence>
<dbReference type="InterPro" id="IPR036866">
    <property type="entry name" value="RibonucZ/Hydroxyglut_hydro"/>
</dbReference>
<dbReference type="GO" id="GO:0005737">
    <property type="term" value="C:cytoplasm"/>
    <property type="evidence" value="ECO:0007669"/>
    <property type="project" value="TreeGrafter"/>
</dbReference>
<dbReference type="GO" id="GO:0008270">
    <property type="term" value="F:zinc ion binding"/>
    <property type="evidence" value="ECO:0007669"/>
    <property type="project" value="InterPro"/>
</dbReference>
<accession>A0A285R6Q2</accession>
<dbReference type="Proteomes" id="UP000219494">
    <property type="component" value="Unassembled WGS sequence"/>
</dbReference>
<proteinExistence type="predicted"/>
<dbReference type="PANTHER" id="PTHR15032:SF4">
    <property type="entry name" value="N-ACYL-PHOSPHATIDYLETHANOLAMINE-HYDROLYZING PHOSPHOLIPASE D"/>
    <property type="match status" value="1"/>
</dbReference>
<organism evidence="2 3">
    <name type="scientific">Sphingomonas guangdongensis</name>
    <dbReference type="NCBI Taxonomy" id="1141890"/>
    <lineage>
        <taxon>Bacteria</taxon>
        <taxon>Pseudomonadati</taxon>
        <taxon>Pseudomonadota</taxon>
        <taxon>Alphaproteobacteria</taxon>
        <taxon>Sphingomonadales</taxon>
        <taxon>Sphingomonadaceae</taxon>
        <taxon>Sphingomonas</taxon>
    </lineage>
</organism>